<sequence>MESIRVLVLALLIIGQSIRANENKIEIRNQLSHESIYSGNSINRALGKLNLLGGKLIIDLPEGFGLMSAEMLAVKYPSSNRPTLVYTNENGTINFVFNHTKNAIPKDKLPELLPAFVGQFSSIYPQIKWYKNEMQKVNGKDFIVLEFMTPATDSKIYNIMYITVLEGRMLMCTFNCLESQKSEWETKAKASLNSVTINE</sequence>
<evidence type="ECO:0000313" key="2">
    <source>
        <dbReference type="Proteomes" id="UP001168642"/>
    </source>
</evidence>
<dbReference type="EMBL" id="JAUMIT010000027">
    <property type="protein sequence ID" value="MDO3696054.1"/>
    <property type="molecule type" value="Genomic_DNA"/>
</dbReference>
<dbReference type="RefSeq" id="WP_302885360.1">
    <property type="nucleotide sequence ID" value="NZ_JAUMIT010000027.1"/>
</dbReference>
<dbReference type="Gene3D" id="3.40.1000.10">
    <property type="entry name" value="Mog1/PsbP, alpha/beta/alpha sandwich"/>
    <property type="match status" value="1"/>
</dbReference>
<organism evidence="1 2">
    <name type="scientific">Wenyingzhuangia gilva</name>
    <dbReference type="NCBI Taxonomy" id="3057677"/>
    <lineage>
        <taxon>Bacteria</taxon>
        <taxon>Pseudomonadati</taxon>
        <taxon>Bacteroidota</taxon>
        <taxon>Flavobacteriia</taxon>
        <taxon>Flavobacteriales</taxon>
        <taxon>Flavobacteriaceae</taxon>
        <taxon>Wenyingzhuangia</taxon>
    </lineage>
</organism>
<keyword evidence="2" id="KW-1185">Reference proteome</keyword>
<proteinExistence type="predicted"/>
<dbReference type="Proteomes" id="UP001168642">
    <property type="component" value="Unassembled WGS sequence"/>
</dbReference>
<name>A0ABT8VVQ0_9FLAO</name>
<evidence type="ECO:0000313" key="1">
    <source>
        <dbReference type="EMBL" id="MDO3696054.1"/>
    </source>
</evidence>
<reference evidence="1" key="1">
    <citation type="submission" date="2023-07" db="EMBL/GenBank/DDBJ databases">
        <title>Wenyingzhuangia sp. chi5 genome sequencing and assembly.</title>
        <authorList>
            <person name="Park S."/>
        </authorList>
    </citation>
    <scope>NUCLEOTIDE SEQUENCE</scope>
    <source>
        <strain evidence="1">Chi5</strain>
    </source>
</reference>
<accession>A0ABT8VVQ0</accession>
<protein>
    <submittedName>
        <fullName evidence="1">Uncharacterized protein</fullName>
    </submittedName>
</protein>
<gene>
    <name evidence="1" type="ORF">QVZ41_14470</name>
</gene>
<comment type="caution">
    <text evidence="1">The sequence shown here is derived from an EMBL/GenBank/DDBJ whole genome shotgun (WGS) entry which is preliminary data.</text>
</comment>